<keyword evidence="2" id="KW-0732">Signal</keyword>
<keyword evidence="4" id="KW-1185">Reference proteome</keyword>
<feature type="chain" id="PRO_5013781046" evidence="2">
    <location>
        <begin position="32"/>
        <end position="281"/>
    </location>
</feature>
<proteinExistence type="predicted"/>
<dbReference type="InParanoid" id="A0A2G4YPL6"/>
<evidence type="ECO:0000313" key="3">
    <source>
        <dbReference type="EMBL" id="PHZ84282.1"/>
    </source>
</evidence>
<evidence type="ECO:0000313" key="4">
    <source>
        <dbReference type="Proteomes" id="UP000229730"/>
    </source>
</evidence>
<feature type="region of interest" description="Disordered" evidence="1">
    <location>
        <begin position="135"/>
        <end position="155"/>
    </location>
</feature>
<dbReference type="EMBL" id="PDEM01000025">
    <property type="protein sequence ID" value="PHZ84282.1"/>
    <property type="molecule type" value="Genomic_DNA"/>
</dbReference>
<gene>
    <name evidence="3" type="ORF">CRD36_13935</name>
</gene>
<feature type="signal peptide" evidence="2">
    <location>
        <begin position="1"/>
        <end position="31"/>
    </location>
</feature>
<dbReference type="Proteomes" id="UP000229730">
    <property type="component" value="Unassembled WGS sequence"/>
</dbReference>
<reference evidence="3 4" key="1">
    <citation type="submission" date="2017-10" db="EMBL/GenBank/DDBJ databases">
        <title>Frigbacter circumglobatus gen. nov. sp. nov., isolated from sediment cultured in situ.</title>
        <authorList>
            <person name="Zhao Z."/>
        </authorList>
    </citation>
    <scope>NUCLEOTIDE SEQUENCE [LARGE SCALE GENOMIC DNA]</scope>
    <source>
        <strain evidence="3 4">ZYL</strain>
    </source>
</reference>
<dbReference type="AlphaFoldDB" id="A0A2G4YPL6"/>
<evidence type="ECO:0000256" key="1">
    <source>
        <dbReference type="SAM" id="MobiDB-lite"/>
    </source>
</evidence>
<comment type="caution">
    <text evidence="3">The sequence shown here is derived from an EMBL/GenBank/DDBJ whole genome shotgun (WGS) entry which is preliminary data.</text>
</comment>
<protein>
    <submittedName>
        <fullName evidence="3">Uncharacterized protein</fullName>
    </submittedName>
</protein>
<accession>A0A2G4YPL6</accession>
<name>A0A2G4YPL6_9PROT</name>
<dbReference type="RefSeq" id="WP_099474277.1">
    <property type="nucleotide sequence ID" value="NZ_CP041025.1"/>
</dbReference>
<sequence length="281" mass="31471">MKMRKIIYSAKLGAALMGTTMMFSLTTTGLAKETTALQPPFLQEIQDQLTTVSGLKDQNITIVVIPDKKRIMDIRPDAIRLSYGFLQHMQDVNQLISTLAHATAHIALDYVNTPPLPEDAGGDDKGTSAADYIASSVRPRYPDKSNPPVADAGFQNDEPKIIERPRYENEDYRFEVNKADVAAAEQELRSDEAAGKILAHAGYCPSDYSRMLQYFYEHPQKLLGNDHYALDSDQWQRVDAAEHLHSTKQACSPAQINKTQKHAEAFNQWKTRILGALHVQK</sequence>
<organism evidence="3 4">
    <name type="scientific">Paremcibacter congregatus</name>
    <dbReference type="NCBI Taxonomy" id="2043170"/>
    <lineage>
        <taxon>Bacteria</taxon>
        <taxon>Pseudomonadati</taxon>
        <taxon>Pseudomonadota</taxon>
        <taxon>Alphaproteobacteria</taxon>
        <taxon>Emcibacterales</taxon>
        <taxon>Emcibacteraceae</taxon>
        <taxon>Paremcibacter</taxon>
    </lineage>
</organism>
<evidence type="ECO:0000256" key="2">
    <source>
        <dbReference type="SAM" id="SignalP"/>
    </source>
</evidence>